<organism evidence="2 3">
    <name type="scientific">Myroides odoratus</name>
    <name type="common">Flavobacterium odoratum</name>
    <dbReference type="NCBI Taxonomy" id="256"/>
    <lineage>
        <taxon>Bacteria</taxon>
        <taxon>Pseudomonadati</taxon>
        <taxon>Bacteroidota</taxon>
        <taxon>Flavobacteriia</taxon>
        <taxon>Flavobacteriales</taxon>
        <taxon>Flavobacteriaceae</taxon>
        <taxon>Myroides</taxon>
    </lineage>
</organism>
<dbReference type="InterPro" id="IPR012674">
    <property type="entry name" value="Calycin"/>
</dbReference>
<gene>
    <name evidence="2" type="ORF">NCTC11179_03230</name>
</gene>
<dbReference type="PROSITE" id="PS51257">
    <property type="entry name" value="PROKAR_LIPOPROTEIN"/>
    <property type="match status" value="1"/>
</dbReference>
<accession>A0A378U3K4</accession>
<dbReference type="Pfam" id="PF22036">
    <property type="entry name" value="MoaF_like"/>
    <property type="match status" value="1"/>
</dbReference>
<reference evidence="2 3" key="1">
    <citation type="submission" date="2018-06" db="EMBL/GenBank/DDBJ databases">
        <authorList>
            <consortium name="Pathogen Informatics"/>
            <person name="Doyle S."/>
        </authorList>
    </citation>
    <scope>NUCLEOTIDE SEQUENCE [LARGE SCALE GENOMIC DNA]</scope>
    <source>
        <strain evidence="2 3">NCTC11179</strain>
    </source>
</reference>
<sequence length="152" mass="16716">MKKISLCLLATPLLLLSCKQGDSTTKGAESNQTSEATQTQSIQDHGGLIGQKGILTYPDFKAEVTYLSENQLHWKTTNAEGVVSEGTETMSYKKIGDHLFFINWIERDGLTVSQVIDMQKGSVDAFLSYADETSSQGKRSANFIQGTFQLVK</sequence>
<dbReference type="EMBL" id="UGQL01000002">
    <property type="protein sequence ID" value="STZ69716.1"/>
    <property type="molecule type" value="Genomic_DNA"/>
</dbReference>
<feature type="domain" description="MoaF-like" evidence="1">
    <location>
        <begin position="49"/>
        <end position="135"/>
    </location>
</feature>
<name>A0A378U3K4_MYROD</name>
<keyword evidence="3" id="KW-1185">Reference proteome</keyword>
<evidence type="ECO:0000313" key="3">
    <source>
        <dbReference type="Proteomes" id="UP000255024"/>
    </source>
</evidence>
<dbReference type="AlphaFoldDB" id="A0A378U3K4"/>
<dbReference type="Proteomes" id="UP000255024">
    <property type="component" value="Unassembled WGS sequence"/>
</dbReference>
<protein>
    <recommendedName>
        <fullName evidence="1">MoaF-like domain-containing protein</fullName>
    </recommendedName>
</protein>
<proteinExistence type="predicted"/>
<dbReference type="InterPro" id="IPR053892">
    <property type="entry name" value="MoaF-like"/>
</dbReference>
<dbReference type="Gene3D" id="2.40.128.20">
    <property type="match status" value="1"/>
</dbReference>
<evidence type="ECO:0000313" key="2">
    <source>
        <dbReference type="EMBL" id="STZ69716.1"/>
    </source>
</evidence>
<evidence type="ECO:0000259" key="1">
    <source>
        <dbReference type="Pfam" id="PF22036"/>
    </source>
</evidence>
<dbReference type="RefSeq" id="WP_115092377.1">
    <property type="nucleotide sequence ID" value="NZ_CP068107.1"/>
</dbReference>